<evidence type="ECO:0000313" key="6">
    <source>
        <dbReference type="Proteomes" id="UP001148614"/>
    </source>
</evidence>
<keyword evidence="2" id="KW-0560">Oxidoreductase</keyword>
<reference evidence="5" key="1">
    <citation type="submission" date="2022-07" db="EMBL/GenBank/DDBJ databases">
        <title>Genome Sequence of Xylaria arbuscula.</title>
        <authorList>
            <person name="Buettner E."/>
        </authorList>
    </citation>
    <scope>NUCLEOTIDE SEQUENCE</scope>
    <source>
        <strain evidence="5">VT107</strain>
    </source>
</reference>
<dbReference type="InterPro" id="IPR036318">
    <property type="entry name" value="FAD-bd_PCMH-like_sf"/>
</dbReference>
<keyword evidence="3" id="KW-0732">Signal</keyword>
<comment type="similarity">
    <text evidence="1">Belongs to the oxygen-dependent FAD-linked oxidoreductase family.</text>
</comment>
<keyword evidence="6" id="KW-1185">Reference proteome</keyword>
<name>A0A9W8NDE5_9PEZI</name>
<dbReference type="PANTHER" id="PTHR13878:SF91">
    <property type="entry name" value="FAD BINDING DOMAIN PROTEIN (AFU_ORTHOLOGUE AFUA_6G12070)-RELATED"/>
    <property type="match status" value="1"/>
</dbReference>
<evidence type="ECO:0000256" key="1">
    <source>
        <dbReference type="ARBA" id="ARBA00005466"/>
    </source>
</evidence>
<dbReference type="InterPro" id="IPR050432">
    <property type="entry name" value="FAD-linked_Oxidoreductases_BP"/>
</dbReference>
<evidence type="ECO:0000256" key="2">
    <source>
        <dbReference type="ARBA" id="ARBA00023002"/>
    </source>
</evidence>
<comment type="caution">
    <text evidence="5">The sequence shown here is derived from an EMBL/GenBank/DDBJ whole genome shotgun (WGS) entry which is preliminary data.</text>
</comment>
<dbReference type="Pfam" id="PF08031">
    <property type="entry name" value="BBE"/>
    <property type="match status" value="1"/>
</dbReference>
<proteinExistence type="inferred from homology"/>
<feature type="chain" id="PRO_5040761878" description="FAD-binding PCMH-type domain-containing protein" evidence="3">
    <location>
        <begin position="17"/>
        <end position="604"/>
    </location>
</feature>
<dbReference type="PANTHER" id="PTHR13878">
    <property type="entry name" value="GULONOLACTONE OXIDASE"/>
    <property type="match status" value="1"/>
</dbReference>
<organism evidence="5 6">
    <name type="scientific">Xylaria arbuscula</name>
    <dbReference type="NCBI Taxonomy" id="114810"/>
    <lineage>
        <taxon>Eukaryota</taxon>
        <taxon>Fungi</taxon>
        <taxon>Dikarya</taxon>
        <taxon>Ascomycota</taxon>
        <taxon>Pezizomycotina</taxon>
        <taxon>Sordariomycetes</taxon>
        <taxon>Xylariomycetidae</taxon>
        <taxon>Xylariales</taxon>
        <taxon>Xylariaceae</taxon>
        <taxon>Xylaria</taxon>
    </lineage>
</organism>
<feature type="signal peptide" evidence="3">
    <location>
        <begin position="1"/>
        <end position="16"/>
    </location>
</feature>
<evidence type="ECO:0000256" key="3">
    <source>
        <dbReference type="SAM" id="SignalP"/>
    </source>
</evidence>
<dbReference type="VEuPathDB" id="FungiDB:F4678DRAFT_436568"/>
<feature type="domain" description="FAD-binding PCMH-type" evidence="4">
    <location>
        <begin position="141"/>
        <end position="321"/>
    </location>
</feature>
<dbReference type="GO" id="GO:0016491">
    <property type="term" value="F:oxidoreductase activity"/>
    <property type="evidence" value="ECO:0007669"/>
    <property type="project" value="UniProtKB-KW"/>
</dbReference>
<dbReference type="Proteomes" id="UP001148614">
    <property type="component" value="Unassembled WGS sequence"/>
</dbReference>
<evidence type="ECO:0000313" key="5">
    <source>
        <dbReference type="EMBL" id="KAJ3570861.1"/>
    </source>
</evidence>
<dbReference type="SUPFAM" id="SSF56176">
    <property type="entry name" value="FAD-binding/transporter-associated domain-like"/>
    <property type="match status" value="1"/>
</dbReference>
<dbReference type="GO" id="GO:0071949">
    <property type="term" value="F:FAD binding"/>
    <property type="evidence" value="ECO:0007669"/>
    <property type="project" value="InterPro"/>
</dbReference>
<dbReference type="InterPro" id="IPR016166">
    <property type="entry name" value="FAD-bd_PCMH"/>
</dbReference>
<dbReference type="InterPro" id="IPR016169">
    <property type="entry name" value="FAD-bd_PCMH_sub2"/>
</dbReference>
<sequence>MALPLFFLLLAALASGYVPSQRIRENGFSLPTVARAFTGVSHISSSGEELKRCRCIPGDSCWPSPAEWDSLNKTVHGRLISTVPVSQVCHFPNYDEASCNALKASWVTPEPHIFAPGDFVAPYFQNQTCDPYTSESQPCTLGNYPPYSINVTGAEDAIAGLQFAKKHNIRVVIKSTGQDFLGKSSGKGGLELWVANLKSSTFIPDYESNNYKGPALKVGAGFRNSEAAELARKLNVRLVGGSSPSVGVVGGFTSGGGHSPLMGHYGLGADNVLEWEIVTPTGQHLIAKPTGKYADLYWALSGGGGSTWGVILSMTSRVYPDGPVGGAQLTVSAEGLTDDAYWGAVTAFHNFIPTFVSDGTVATNLLKNDVFTIYAATSPNKTADQVKAQLSTYVKYLDKNKIPYTVNYTSFDNYYDHLEHFLGPYPYGSFPITQLTGGRLVPRTVLESQNSTKDLVDTVRSVLANGHFYVTLETFDLNVTATARATYHEGKNAVQPAFRNSNLYYIVIGEWDFTLPRAEMVARQYELTNSVMPALKAATPGSGSYLNEADFGDPDWQQDFYGKNYPRLSQIKSRYDPDSILYARTAVGSDKLQQDGEGRLCFNN</sequence>
<evidence type="ECO:0000259" key="4">
    <source>
        <dbReference type="PROSITE" id="PS51387"/>
    </source>
</evidence>
<dbReference type="AlphaFoldDB" id="A0A9W8NDE5"/>
<dbReference type="InterPro" id="IPR012951">
    <property type="entry name" value="BBE"/>
</dbReference>
<dbReference type="PROSITE" id="PS51387">
    <property type="entry name" value="FAD_PCMH"/>
    <property type="match status" value="1"/>
</dbReference>
<dbReference type="Gene3D" id="3.30.465.10">
    <property type="match status" value="2"/>
</dbReference>
<dbReference type="Pfam" id="PF01565">
    <property type="entry name" value="FAD_binding_4"/>
    <property type="match status" value="1"/>
</dbReference>
<accession>A0A9W8NDE5</accession>
<dbReference type="EMBL" id="JANPWZ010000893">
    <property type="protein sequence ID" value="KAJ3570861.1"/>
    <property type="molecule type" value="Genomic_DNA"/>
</dbReference>
<gene>
    <name evidence="5" type="ORF">NPX13_g5585</name>
</gene>
<protein>
    <recommendedName>
        <fullName evidence="4">FAD-binding PCMH-type domain-containing protein</fullName>
    </recommendedName>
</protein>
<dbReference type="InterPro" id="IPR006094">
    <property type="entry name" value="Oxid_FAD_bind_N"/>
</dbReference>